<sequence>MARKTFRNSHRFSKKTWQTSDNLKDSKKEKRLFQKHLSKLHDQRKETFGCDERKKIEDEINGIVKQWNRDHNETFRKYDLHGMMVDEAEEYIQEIVSVLRRRNIKQVEVITGRGNHSTNNTPFIKNHLLTCFNGCCCDCQFNTHEYNDGSLWLRIH</sequence>
<dbReference type="SMART" id="SM00463">
    <property type="entry name" value="SMR"/>
    <property type="match status" value="1"/>
</dbReference>
<evidence type="ECO:0000313" key="3">
    <source>
        <dbReference type="EMBL" id="KAF1767737.1"/>
    </source>
</evidence>
<gene>
    <name evidence="3" type="ORF">GCK72_007696</name>
</gene>
<dbReference type="InterPro" id="IPR036063">
    <property type="entry name" value="Smr_dom_sf"/>
</dbReference>
<accession>A0A6A5HN21</accession>
<dbReference type="SUPFAM" id="SSF160443">
    <property type="entry name" value="SMR domain-like"/>
    <property type="match status" value="1"/>
</dbReference>
<feature type="compositionally biased region" description="Basic residues" evidence="1">
    <location>
        <begin position="1"/>
        <end position="14"/>
    </location>
</feature>
<dbReference type="KEGG" id="crq:GCK72_007696"/>
<dbReference type="InterPro" id="IPR053020">
    <property type="entry name" value="Smr_domain_protein"/>
</dbReference>
<feature type="domain" description="Smr" evidence="2">
    <location>
        <begin position="78"/>
        <end position="156"/>
    </location>
</feature>
<dbReference type="CTD" id="78774494"/>
<proteinExistence type="predicted"/>
<dbReference type="Proteomes" id="UP000483820">
    <property type="component" value="Chromosome II"/>
</dbReference>
<dbReference type="PROSITE" id="PS50828">
    <property type="entry name" value="SMR"/>
    <property type="match status" value="1"/>
</dbReference>
<organism evidence="3 4">
    <name type="scientific">Caenorhabditis remanei</name>
    <name type="common">Caenorhabditis vulgaris</name>
    <dbReference type="NCBI Taxonomy" id="31234"/>
    <lineage>
        <taxon>Eukaryota</taxon>
        <taxon>Metazoa</taxon>
        <taxon>Ecdysozoa</taxon>
        <taxon>Nematoda</taxon>
        <taxon>Chromadorea</taxon>
        <taxon>Rhabditida</taxon>
        <taxon>Rhabditina</taxon>
        <taxon>Rhabditomorpha</taxon>
        <taxon>Rhabditoidea</taxon>
        <taxon>Rhabditidae</taxon>
        <taxon>Peloderinae</taxon>
        <taxon>Caenorhabditis</taxon>
    </lineage>
</organism>
<protein>
    <recommendedName>
        <fullName evidence="2">Smr domain-containing protein</fullName>
    </recommendedName>
</protein>
<feature type="region of interest" description="Disordered" evidence="1">
    <location>
        <begin position="1"/>
        <end position="23"/>
    </location>
</feature>
<dbReference type="Gene3D" id="3.30.1370.110">
    <property type="match status" value="1"/>
</dbReference>
<dbReference type="GeneID" id="78774494"/>
<dbReference type="PANTHER" id="PTHR47417:SF1">
    <property type="entry name" value="SMR DOMAIN-CONTAINING PROTEIN YPL199C"/>
    <property type="match status" value="1"/>
</dbReference>
<dbReference type="Pfam" id="PF01713">
    <property type="entry name" value="Smr"/>
    <property type="match status" value="1"/>
</dbReference>
<evidence type="ECO:0000256" key="1">
    <source>
        <dbReference type="SAM" id="MobiDB-lite"/>
    </source>
</evidence>
<comment type="caution">
    <text evidence="3">The sequence shown here is derived from an EMBL/GenBank/DDBJ whole genome shotgun (WGS) entry which is preliminary data.</text>
</comment>
<reference evidence="3 4" key="1">
    <citation type="submission" date="2019-12" db="EMBL/GenBank/DDBJ databases">
        <title>Chromosome-level assembly of the Caenorhabditis remanei genome.</title>
        <authorList>
            <person name="Teterina A.A."/>
            <person name="Willis J.H."/>
            <person name="Phillips P.C."/>
        </authorList>
    </citation>
    <scope>NUCLEOTIDE SEQUENCE [LARGE SCALE GENOMIC DNA]</scope>
    <source>
        <strain evidence="3 4">PX506</strain>
        <tissue evidence="3">Whole organism</tissue>
    </source>
</reference>
<dbReference type="AlphaFoldDB" id="A0A6A5HN21"/>
<dbReference type="InterPro" id="IPR002625">
    <property type="entry name" value="Smr_dom"/>
</dbReference>
<evidence type="ECO:0000313" key="4">
    <source>
        <dbReference type="Proteomes" id="UP000483820"/>
    </source>
</evidence>
<dbReference type="RefSeq" id="XP_053590574.1">
    <property type="nucleotide sequence ID" value="XM_053726380.1"/>
</dbReference>
<name>A0A6A5HN21_CAERE</name>
<evidence type="ECO:0000259" key="2">
    <source>
        <dbReference type="PROSITE" id="PS50828"/>
    </source>
</evidence>
<dbReference type="PANTHER" id="PTHR47417">
    <property type="entry name" value="SMR DOMAIN-CONTAINING PROTEIN YPL199C"/>
    <property type="match status" value="1"/>
</dbReference>
<dbReference type="EMBL" id="WUAV01000002">
    <property type="protein sequence ID" value="KAF1767737.1"/>
    <property type="molecule type" value="Genomic_DNA"/>
</dbReference>